<name>A0A2G1W6D2_9BACT</name>
<keyword evidence="3" id="KW-1185">Reference proteome</keyword>
<sequence length="194" mass="21759">MLDLILRDTDPEELRAAIVRDVVESLRSVLSRESESTKVIATREEMAAILKWSLSKLDQRTRDKTIPSLMDGDRRSYVIAEVIDALRANTAEEEDRTAGRQSCKEASRGQRSEAVKLCDYCHTREAVIHQFRNHDGFASVCEPCMQATIPPLCFSESTADFCCVTEVKENNPLASKSVDVGENDTRTEVETSDE</sequence>
<dbReference type="RefSeq" id="WP_099261327.1">
    <property type="nucleotide sequence ID" value="NZ_NIZW01000010.1"/>
</dbReference>
<evidence type="ECO:0000313" key="3">
    <source>
        <dbReference type="Proteomes" id="UP000225740"/>
    </source>
</evidence>
<proteinExistence type="predicted"/>
<organism evidence="2 3">
    <name type="scientific">Rhodopirellula bahusiensis</name>
    <dbReference type="NCBI Taxonomy" id="2014065"/>
    <lineage>
        <taxon>Bacteria</taxon>
        <taxon>Pseudomonadati</taxon>
        <taxon>Planctomycetota</taxon>
        <taxon>Planctomycetia</taxon>
        <taxon>Pirellulales</taxon>
        <taxon>Pirellulaceae</taxon>
        <taxon>Rhodopirellula</taxon>
    </lineage>
</organism>
<accession>A0A2G1W6D2</accession>
<dbReference type="Proteomes" id="UP000225740">
    <property type="component" value="Unassembled WGS sequence"/>
</dbReference>
<reference evidence="2 3" key="1">
    <citation type="submission" date="2017-06" db="EMBL/GenBank/DDBJ databases">
        <title>Description of Rhodopirellula bahusiensis sp. nov.</title>
        <authorList>
            <person name="Kizina J."/>
            <person name="Harder J."/>
        </authorList>
    </citation>
    <scope>NUCLEOTIDE SEQUENCE [LARGE SCALE GENOMIC DNA]</scope>
    <source>
        <strain evidence="2 3">SWK21</strain>
    </source>
</reference>
<evidence type="ECO:0000313" key="2">
    <source>
        <dbReference type="EMBL" id="PHQ34578.1"/>
    </source>
</evidence>
<dbReference type="AlphaFoldDB" id="A0A2G1W6D2"/>
<dbReference type="GeneID" id="90609259"/>
<gene>
    <name evidence="2" type="ORF">CEE69_14265</name>
</gene>
<feature type="region of interest" description="Disordered" evidence="1">
    <location>
        <begin position="174"/>
        <end position="194"/>
    </location>
</feature>
<dbReference type="OrthoDB" id="289959at2"/>
<protein>
    <submittedName>
        <fullName evidence="2">Uncharacterized protein</fullName>
    </submittedName>
</protein>
<evidence type="ECO:0000256" key="1">
    <source>
        <dbReference type="SAM" id="MobiDB-lite"/>
    </source>
</evidence>
<feature type="compositionally biased region" description="Basic and acidic residues" evidence="1">
    <location>
        <begin position="183"/>
        <end position="194"/>
    </location>
</feature>
<comment type="caution">
    <text evidence="2">The sequence shown here is derived from an EMBL/GenBank/DDBJ whole genome shotgun (WGS) entry which is preliminary data.</text>
</comment>
<dbReference type="EMBL" id="NIZW01000010">
    <property type="protein sequence ID" value="PHQ34578.1"/>
    <property type="molecule type" value="Genomic_DNA"/>
</dbReference>